<gene>
    <name evidence="2" type="ORF">OAory_01022120</name>
</gene>
<dbReference type="VEuPathDB" id="FungiDB:AO090206000041"/>
<dbReference type="CDD" id="cd09917">
    <property type="entry name" value="F-box_SF"/>
    <property type="match status" value="1"/>
</dbReference>
<proteinExistence type="predicted"/>
<name>A0A1S9D403_ASPOZ</name>
<dbReference type="eggNOG" id="ENOG502STHF">
    <property type="taxonomic scope" value="Eukaryota"/>
</dbReference>
<reference evidence="2 3" key="1">
    <citation type="submission" date="2016-10" db="EMBL/GenBank/DDBJ databases">
        <title>Genome sequencing of Aspergillus oryzae BCC7051.</title>
        <authorList>
            <person name="Thammarongtham C."/>
            <person name="Vorapreeda T."/>
            <person name="Nookaew I."/>
            <person name="Srisuk T."/>
            <person name="Land M."/>
            <person name="Jeennor S."/>
            <person name="Laoteng K."/>
        </authorList>
    </citation>
    <scope>NUCLEOTIDE SEQUENCE [LARGE SCALE GENOMIC DNA]</scope>
    <source>
        <strain evidence="2 3">BCC7051</strain>
    </source>
</reference>
<evidence type="ECO:0000259" key="1">
    <source>
        <dbReference type="PROSITE" id="PS50181"/>
    </source>
</evidence>
<dbReference type="SMART" id="SM00256">
    <property type="entry name" value="FBOX"/>
    <property type="match status" value="1"/>
</dbReference>
<dbReference type="Gene3D" id="1.20.1280.50">
    <property type="match status" value="1"/>
</dbReference>
<dbReference type="Proteomes" id="UP000190312">
    <property type="component" value="Unassembled WGS sequence"/>
</dbReference>
<evidence type="ECO:0000313" key="2">
    <source>
        <dbReference type="EMBL" id="OOO03801.1"/>
    </source>
</evidence>
<sequence>MDPAVLDILTRFKDLKSTSARRALYHLLLEQMHPYEWREVRDRMNQVSFQKDILGTLPTEVAVQISRHLDLSEIHIFRRVSRRWNCLLSSRLFRDAVCHQYVGHNSRSIALESPDAFTQYAKQRVRLERGQPISKVLNRPYSPIPNATGLVGLDFSHGNYGWIEDAIVYVHNLHSNTTQSFCTENRDTFTALRISESIVAAITLHGSRFCHVWSIQTNDSAYFRLPSLNWKYFVVRGVNVAMAFSGITASGPDSIIHWQLDCRVTHTFNTANKIAHLDVDPTSRTLITVHLEKTMDPDTPMHIRCCPAMYAQLRVNKYPFKDTVAIRSPSCTVALSSFADPAWHVEIDDSLSLALGNAMGILTFRRGGYLAETPGDIAAITYNKGTGRVSVNVVSAENTPFIPLCMTLVDSNIIYYVKNDNGRPEIWISNPDARIALRPARRINPQLPREASNRVYSHGTNFTLRGDRDFILMVDQNGLKVWCFNENLSLSSAVPL</sequence>
<feature type="domain" description="F-box" evidence="1">
    <location>
        <begin position="51"/>
        <end position="96"/>
    </location>
</feature>
<dbReference type="EMBL" id="MKZY01000023">
    <property type="protein sequence ID" value="OOO03801.1"/>
    <property type="molecule type" value="Genomic_DNA"/>
</dbReference>
<dbReference type="SUPFAM" id="SSF82171">
    <property type="entry name" value="DPP6 N-terminal domain-like"/>
    <property type="match status" value="1"/>
</dbReference>
<dbReference type="SUPFAM" id="SSF81383">
    <property type="entry name" value="F-box domain"/>
    <property type="match status" value="1"/>
</dbReference>
<dbReference type="PROSITE" id="PS50181">
    <property type="entry name" value="FBOX"/>
    <property type="match status" value="1"/>
</dbReference>
<dbReference type="Pfam" id="PF12937">
    <property type="entry name" value="F-box-like"/>
    <property type="match status" value="1"/>
</dbReference>
<accession>A0A1S9D403</accession>
<organism evidence="2 3">
    <name type="scientific">Aspergillus oryzae</name>
    <name type="common">Yellow koji mold</name>
    <dbReference type="NCBI Taxonomy" id="5062"/>
    <lineage>
        <taxon>Eukaryota</taxon>
        <taxon>Fungi</taxon>
        <taxon>Dikarya</taxon>
        <taxon>Ascomycota</taxon>
        <taxon>Pezizomycotina</taxon>
        <taxon>Eurotiomycetes</taxon>
        <taxon>Eurotiomycetidae</taxon>
        <taxon>Eurotiales</taxon>
        <taxon>Aspergillaceae</taxon>
        <taxon>Aspergillus</taxon>
        <taxon>Aspergillus subgen. Circumdati</taxon>
    </lineage>
</organism>
<protein>
    <submittedName>
        <fullName evidence="2">Cyclin domain protein F-box protein</fullName>
    </submittedName>
</protein>
<dbReference type="OrthoDB" id="5295250at2759"/>
<comment type="caution">
    <text evidence="2">The sequence shown here is derived from an EMBL/GenBank/DDBJ whole genome shotgun (WGS) entry which is preliminary data.</text>
</comment>
<dbReference type="AlphaFoldDB" id="A0A1S9D403"/>
<evidence type="ECO:0000313" key="3">
    <source>
        <dbReference type="Proteomes" id="UP000190312"/>
    </source>
</evidence>
<dbReference type="InterPro" id="IPR001810">
    <property type="entry name" value="F-box_dom"/>
</dbReference>
<dbReference type="InterPro" id="IPR036047">
    <property type="entry name" value="F-box-like_dom_sf"/>
</dbReference>